<feature type="compositionally biased region" description="Polar residues" evidence="1">
    <location>
        <begin position="107"/>
        <end position="118"/>
    </location>
</feature>
<sequence length="388" mass="41979">MYSLPPLRRRSSLPSGNYPPRHLSDSDVPDRAAAWALGVQAGSLLRHANEEYRMKRWAPKVIVIVMEGSGNKAGARRQNSKNRRKECKEQSAFVRIKEDDAPRCSRSLDSLTCGGTSATDRDNCGGNRRAQKNQRHGRHQQRRPSVQSEAAAGEHEQDRSNVRGSRRGKNPNNKNNGRKGQRRLRRSASSAAAERDDDKSTPAKSRQPVRRTSSEGPRPRSMVTLREGREIRRTGSSKRDADGGKSGSRSTLASGDCGGAQWNNGASNRMPAGTGGRLLKTTSLTELFAVEVGLAPAAGLTHKESRRRRIVFAVVLVALALLTASVLLVAITLFLSPTVDEVLRKENENLFRLPTSTAATTTTGGAVTATTAFTPDNATLTAPTVAVG</sequence>
<keyword evidence="2" id="KW-0472">Membrane</keyword>
<dbReference type="AlphaFoldDB" id="A0A9D4PSL5"/>
<name>A0A9D4PSL5_RHISA</name>
<feature type="compositionally biased region" description="Basic and acidic residues" evidence="1">
    <location>
        <begin position="152"/>
        <end position="161"/>
    </location>
</feature>
<keyword evidence="2" id="KW-0812">Transmembrane</keyword>
<feature type="transmembrane region" description="Helical" evidence="2">
    <location>
        <begin position="310"/>
        <end position="335"/>
    </location>
</feature>
<evidence type="ECO:0000313" key="4">
    <source>
        <dbReference type="Proteomes" id="UP000821837"/>
    </source>
</evidence>
<accession>A0A9D4PSL5</accession>
<proteinExistence type="predicted"/>
<organism evidence="3 4">
    <name type="scientific">Rhipicephalus sanguineus</name>
    <name type="common">Brown dog tick</name>
    <name type="synonym">Ixodes sanguineus</name>
    <dbReference type="NCBI Taxonomy" id="34632"/>
    <lineage>
        <taxon>Eukaryota</taxon>
        <taxon>Metazoa</taxon>
        <taxon>Ecdysozoa</taxon>
        <taxon>Arthropoda</taxon>
        <taxon>Chelicerata</taxon>
        <taxon>Arachnida</taxon>
        <taxon>Acari</taxon>
        <taxon>Parasitiformes</taxon>
        <taxon>Ixodida</taxon>
        <taxon>Ixodoidea</taxon>
        <taxon>Ixodidae</taxon>
        <taxon>Rhipicephalinae</taxon>
        <taxon>Rhipicephalus</taxon>
        <taxon>Rhipicephalus</taxon>
    </lineage>
</organism>
<keyword evidence="4" id="KW-1185">Reference proteome</keyword>
<feature type="compositionally biased region" description="Basic residues" evidence="1">
    <location>
        <begin position="176"/>
        <end position="186"/>
    </location>
</feature>
<evidence type="ECO:0000256" key="2">
    <source>
        <dbReference type="SAM" id="Phobius"/>
    </source>
</evidence>
<dbReference type="Proteomes" id="UP000821837">
    <property type="component" value="Chromosome 5"/>
</dbReference>
<dbReference type="VEuPathDB" id="VectorBase:RSAN_026830"/>
<dbReference type="EMBL" id="JABSTV010001251">
    <property type="protein sequence ID" value="KAH7952335.1"/>
    <property type="molecule type" value="Genomic_DNA"/>
</dbReference>
<reference evidence="3" key="1">
    <citation type="journal article" date="2020" name="Cell">
        <title>Large-Scale Comparative Analyses of Tick Genomes Elucidate Their Genetic Diversity and Vector Capacities.</title>
        <authorList>
            <consortium name="Tick Genome and Microbiome Consortium (TIGMIC)"/>
            <person name="Jia N."/>
            <person name="Wang J."/>
            <person name="Shi W."/>
            <person name="Du L."/>
            <person name="Sun Y."/>
            <person name="Zhan W."/>
            <person name="Jiang J.F."/>
            <person name="Wang Q."/>
            <person name="Zhang B."/>
            <person name="Ji P."/>
            <person name="Bell-Sakyi L."/>
            <person name="Cui X.M."/>
            <person name="Yuan T.T."/>
            <person name="Jiang B.G."/>
            <person name="Yang W.F."/>
            <person name="Lam T.T."/>
            <person name="Chang Q.C."/>
            <person name="Ding S.J."/>
            <person name="Wang X.J."/>
            <person name="Zhu J.G."/>
            <person name="Ruan X.D."/>
            <person name="Zhao L."/>
            <person name="Wei J.T."/>
            <person name="Ye R.Z."/>
            <person name="Que T.C."/>
            <person name="Du C.H."/>
            <person name="Zhou Y.H."/>
            <person name="Cheng J.X."/>
            <person name="Dai P.F."/>
            <person name="Guo W.B."/>
            <person name="Han X.H."/>
            <person name="Huang E.J."/>
            <person name="Li L.F."/>
            <person name="Wei W."/>
            <person name="Gao Y.C."/>
            <person name="Liu J.Z."/>
            <person name="Shao H.Z."/>
            <person name="Wang X."/>
            <person name="Wang C.C."/>
            <person name="Yang T.C."/>
            <person name="Huo Q.B."/>
            <person name="Li W."/>
            <person name="Chen H.Y."/>
            <person name="Chen S.E."/>
            <person name="Zhou L.G."/>
            <person name="Ni X.B."/>
            <person name="Tian J.H."/>
            <person name="Sheng Y."/>
            <person name="Liu T."/>
            <person name="Pan Y.S."/>
            <person name="Xia L.Y."/>
            <person name="Li J."/>
            <person name="Zhao F."/>
            <person name="Cao W.C."/>
        </authorList>
    </citation>
    <scope>NUCLEOTIDE SEQUENCE</scope>
    <source>
        <strain evidence="3">Rsan-2018</strain>
    </source>
</reference>
<reference evidence="3" key="2">
    <citation type="submission" date="2021-09" db="EMBL/GenBank/DDBJ databases">
        <authorList>
            <person name="Jia N."/>
            <person name="Wang J."/>
            <person name="Shi W."/>
            <person name="Du L."/>
            <person name="Sun Y."/>
            <person name="Zhan W."/>
            <person name="Jiang J."/>
            <person name="Wang Q."/>
            <person name="Zhang B."/>
            <person name="Ji P."/>
            <person name="Sakyi L.B."/>
            <person name="Cui X."/>
            <person name="Yuan T."/>
            <person name="Jiang B."/>
            <person name="Yang W."/>
            <person name="Lam T.T.-Y."/>
            <person name="Chang Q."/>
            <person name="Ding S."/>
            <person name="Wang X."/>
            <person name="Zhu J."/>
            <person name="Ruan X."/>
            <person name="Zhao L."/>
            <person name="Wei J."/>
            <person name="Que T."/>
            <person name="Du C."/>
            <person name="Cheng J."/>
            <person name="Dai P."/>
            <person name="Han X."/>
            <person name="Huang E."/>
            <person name="Gao Y."/>
            <person name="Liu J."/>
            <person name="Shao H."/>
            <person name="Ye R."/>
            <person name="Li L."/>
            <person name="Wei W."/>
            <person name="Wang X."/>
            <person name="Wang C."/>
            <person name="Huo Q."/>
            <person name="Li W."/>
            <person name="Guo W."/>
            <person name="Chen H."/>
            <person name="Chen S."/>
            <person name="Zhou L."/>
            <person name="Zhou L."/>
            <person name="Ni X."/>
            <person name="Tian J."/>
            <person name="Zhou Y."/>
            <person name="Sheng Y."/>
            <person name="Liu T."/>
            <person name="Pan Y."/>
            <person name="Xia L."/>
            <person name="Li J."/>
            <person name="Zhao F."/>
            <person name="Cao W."/>
        </authorList>
    </citation>
    <scope>NUCLEOTIDE SEQUENCE</scope>
    <source>
        <strain evidence="3">Rsan-2018</strain>
        <tissue evidence="3">Larvae</tissue>
    </source>
</reference>
<feature type="compositionally biased region" description="Basic and acidic residues" evidence="1">
    <location>
        <begin position="226"/>
        <end position="243"/>
    </location>
</feature>
<keyword evidence="2" id="KW-1133">Transmembrane helix</keyword>
<evidence type="ECO:0000256" key="1">
    <source>
        <dbReference type="SAM" id="MobiDB-lite"/>
    </source>
</evidence>
<feature type="region of interest" description="Disordered" evidence="1">
    <location>
        <begin position="1"/>
        <end position="27"/>
    </location>
</feature>
<feature type="compositionally biased region" description="Basic residues" evidence="1">
    <location>
        <begin position="129"/>
        <end position="142"/>
    </location>
</feature>
<protein>
    <submittedName>
        <fullName evidence="3">Uncharacterized protein</fullName>
    </submittedName>
</protein>
<comment type="caution">
    <text evidence="3">The sequence shown here is derived from an EMBL/GenBank/DDBJ whole genome shotgun (WGS) entry which is preliminary data.</text>
</comment>
<feature type="region of interest" description="Disordered" evidence="1">
    <location>
        <begin position="104"/>
        <end position="269"/>
    </location>
</feature>
<gene>
    <name evidence="3" type="ORF">HPB52_022009</name>
</gene>
<evidence type="ECO:0000313" key="3">
    <source>
        <dbReference type="EMBL" id="KAH7952335.1"/>
    </source>
</evidence>